<proteinExistence type="predicted"/>
<evidence type="ECO:0000313" key="3">
    <source>
        <dbReference type="Proteomes" id="UP000029381"/>
    </source>
</evidence>
<feature type="region of interest" description="Disordered" evidence="1">
    <location>
        <begin position="80"/>
        <end position="100"/>
    </location>
</feature>
<dbReference type="RefSeq" id="WP_231556748.1">
    <property type="nucleotide sequence ID" value="NZ_JPVT01000058.1"/>
</dbReference>
<organism evidence="2 3">
    <name type="scientific">Tetragenococcus muriaticus 3MR10-3</name>
    <dbReference type="NCBI Taxonomy" id="1302648"/>
    <lineage>
        <taxon>Bacteria</taxon>
        <taxon>Bacillati</taxon>
        <taxon>Bacillota</taxon>
        <taxon>Bacilli</taxon>
        <taxon>Lactobacillales</taxon>
        <taxon>Enterococcaceae</taxon>
        <taxon>Tetragenococcus</taxon>
    </lineage>
</organism>
<dbReference type="SUPFAM" id="SSF47413">
    <property type="entry name" value="lambda repressor-like DNA-binding domains"/>
    <property type="match status" value="1"/>
</dbReference>
<sequence length="100" mass="11451">MVNTNKLKGVIVERGTTQQSVAESIGINRSTFYRKMKHGGDFSIGEAQKIAEIVPLTNEEAIEIFLMIKSHLRYKIINRRHRNGNHNHRNARGNKRTVPN</sequence>
<dbReference type="GO" id="GO:0003677">
    <property type="term" value="F:DNA binding"/>
    <property type="evidence" value="ECO:0007669"/>
    <property type="project" value="InterPro"/>
</dbReference>
<gene>
    <name evidence="2" type="ORF">TMU3MR103_0602</name>
</gene>
<dbReference type="InterPro" id="IPR010982">
    <property type="entry name" value="Lambda_DNA-bd_dom_sf"/>
</dbReference>
<protein>
    <recommendedName>
        <fullName evidence="4">Phage repressor</fullName>
    </recommendedName>
</protein>
<accession>A0A091C2R1</accession>
<evidence type="ECO:0008006" key="4">
    <source>
        <dbReference type="Google" id="ProtNLM"/>
    </source>
</evidence>
<name>A0A091C2R1_9ENTE</name>
<comment type="caution">
    <text evidence="2">The sequence shown here is derived from an EMBL/GenBank/DDBJ whole genome shotgun (WGS) entry which is preliminary data.</text>
</comment>
<reference evidence="2 3" key="1">
    <citation type="submission" date="2014-08" db="EMBL/GenBank/DDBJ databases">
        <title>Genome sequence of Tetragenococcus muriaticus.</title>
        <authorList>
            <person name="Chuea-nongthon C."/>
            <person name="Rodtong S."/>
            <person name="Yongsawatdigul J."/>
            <person name="Steele J.L."/>
            <person name="Liu X.-y."/>
            <person name="Speers J."/>
            <person name="Glasner J.D."/>
            <person name="Neeno-Eckwall E.C."/>
        </authorList>
    </citation>
    <scope>NUCLEOTIDE SEQUENCE [LARGE SCALE GENOMIC DNA]</scope>
    <source>
        <strain evidence="2 3">3MR10-3</strain>
    </source>
</reference>
<evidence type="ECO:0000313" key="2">
    <source>
        <dbReference type="EMBL" id="KFN92141.1"/>
    </source>
</evidence>
<dbReference type="EMBL" id="JPVT01000058">
    <property type="protein sequence ID" value="KFN92141.1"/>
    <property type="molecule type" value="Genomic_DNA"/>
</dbReference>
<dbReference type="Gene3D" id="1.10.260.40">
    <property type="entry name" value="lambda repressor-like DNA-binding domains"/>
    <property type="match status" value="1"/>
</dbReference>
<evidence type="ECO:0000256" key="1">
    <source>
        <dbReference type="SAM" id="MobiDB-lite"/>
    </source>
</evidence>
<dbReference type="AlphaFoldDB" id="A0A091C2R1"/>
<keyword evidence="3" id="KW-1185">Reference proteome</keyword>
<dbReference type="Proteomes" id="UP000029381">
    <property type="component" value="Unassembled WGS sequence"/>
</dbReference>